<keyword evidence="7 21" id="KW-0808">Transferase</keyword>
<dbReference type="Proteomes" id="UP000445582">
    <property type="component" value="Unassembled WGS sequence"/>
</dbReference>
<feature type="coiled-coil region" evidence="16">
    <location>
        <begin position="217"/>
        <end position="251"/>
    </location>
</feature>
<dbReference type="InterPro" id="IPR050445">
    <property type="entry name" value="Bact_polysacc_biosynth/exp"/>
</dbReference>
<evidence type="ECO:0000256" key="3">
    <source>
        <dbReference type="ARBA" id="ARBA00008883"/>
    </source>
</evidence>
<keyword evidence="9" id="KW-0547">Nucleotide-binding</keyword>
<dbReference type="Pfam" id="PF02706">
    <property type="entry name" value="Wzz"/>
    <property type="match status" value="1"/>
</dbReference>
<keyword evidence="11" id="KW-0067">ATP-binding</keyword>
<comment type="similarity">
    <text evidence="3">Belongs to the etk/wzc family.</text>
</comment>
<dbReference type="Pfam" id="PF13614">
    <property type="entry name" value="AAA_31"/>
    <property type="match status" value="1"/>
</dbReference>
<feature type="domain" description="Tyrosine-protein kinase G-rich" evidence="20">
    <location>
        <begin position="405"/>
        <end position="473"/>
    </location>
</feature>
<comment type="catalytic activity">
    <reaction evidence="15">
        <text>L-tyrosyl-[protein] + ATP = O-phospho-L-tyrosyl-[protein] + ADP + H(+)</text>
        <dbReference type="Rhea" id="RHEA:10596"/>
        <dbReference type="Rhea" id="RHEA-COMP:10136"/>
        <dbReference type="Rhea" id="RHEA-COMP:20101"/>
        <dbReference type="ChEBI" id="CHEBI:15378"/>
        <dbReference type="ChEBI" id="CHEBI:30616"/>
        <dbReference type="ChEBI" id="CHEBI:46858"/>
        <dbReference type="ChEBI" id="CHEBI:61978"/>
        <dbReference type="ChEBI" id="CHEBI:456216"/>
        <dbReference type="EC" id="2.7.10.2"/>
    </reaction>
</comment>
<dbReference type="CDD" id="cd05387">
    <property type="entry name" value="BY-kinase"/>
    <property type="match status" value="1"/>
</dbReference>
<feature type="transmembrane region" description="Helical" evidence="17">
    <location>
        <begin position="47"/>
        <end position="67"/>
    </location>
</feature>
<evidence type="ECO:0000256" key="9">
    <source>
        <dbReference type="ARBA" id="ARBA00022741"/>
    </source>
</evidence>
<feature type="coiled-coil region" evidence="16">
    <location>
        <begin position="280"/>
        <end position="383"/>
    </location>
</feature>
<evidence type="ECO:0000256" key="2">
    <source>
        <dbReference type="ARBA" id="ARBA00007316"/>
    </source>
</evidence>
<dbReference type="InterPro" id="IPR032807">
    <property type="entry name" value="GNVR"/>
</dbReference>
<dbReference type="OrthoDB" id="230260at2"/>
<dbReference type="GO" id="GO:0004715">
    <property type="term" value="F:non-membrane spanning protein tyrosine kinase activity"/>
    <property type="evidence" value="ECO:0007669"/>
    <property type="project" value="UniProtKB-EC"/>
</dbReference>
<evidence type="ECO:0000256" key="1">
    <source>
        <dbReference type="ARBA" id="ARBA00004429"/>
    </source>
</evidence>
<evidence type="ECO:0000256" key="7">
    <source>
        <dbReference type="ARBA" id="ARBA00022679"/>
    </source>
</evidence>
<keyword evidence="14" id="KW-0829">Tyrosine-protein kinase</keyword>
<keyword evidence="6" id="KW-0997">Cell inner membrane</keyword>
<evidence type="ECO:0000256" key="10">
    <source>
        <dbReference type="ARBA" id="ARBA00022777"/>
    </source>
</evidence>
<name>A0A844YIG9_9SPHN</name>
<evidence type="ECO:0000256" key="6">
    <source>
        <dbReference type="ARBA" id="ARBA00022519"/>
    </source>
</evidence>
<keyword evidence="16" id="KW-0175">Coiled coil</keyword>
<dbReference type="PANTHER" id="PTHR32309">
    <property type="entry name" value="TYROSINE-PROTEIN KINASE"/>
    <property type="match status" value="1"/>
</dbReference>
<feature type="domain" description="Polysaccharide chain length determinant N-terminal" evidence="18">
    <location>
        <begin position="35"/>
        <end position="123"/>
    </location>
</feature>
<evidence type="ECO:0000259" key="19">
    <source>
        <dbReference type="Pfam" id="PF13614"/>
    </source>
</evidence>
<dbReference type="GO" id="GO:0005886">
    <property type="term" value="C:plasma membrane"/>
    <property type="evidence" value="ECO:0007669"/>
    <property type="project" value="UniProtKB-SubCell"/>
</dbReference>
<dbReference type="NCBIfam" id="TIGR01007">
    <property type="entry name" value="eps_fam"/>
    <property type="match status" value="1"/>
</dbReference>
<keyword evidence="8 17" id="KW-0812">Transmembrane</keyword>
<organism evidence="21 22">
    <name type="scientific">Qipengyuania oceanensis</name>
    <dbReference type="NCBI Taxonomy" id="1463597"/>
    <lineage>
        <taxon>Bacteria</taxon>
        <taxon>Pseudomonadati</taxon>
        <taxon>Pseudomonadota</taxon>
        <taxon>Alphaproteobacteria</taxon>
        <taxon>Sphingomonadales</taxon>
        <taxon>Erythrobacteraceae</taxon>
        <taxon>Qipengyuania</taxon>
    </lineage>
</organism>
<evidence type="ECO:0000256" key="13">
    <source>
        <dbReference type="ARBA" id="ARBA00023136"/>
    </source>
</evidence>
<dbReference type="RefSeq" id="WP_160674224.1">
    <property type="nucleotide sequence ID" value="NZ_WTYN01000001.1"/>
</dbReference>
<evidence type="ECO:0000256" key="12">
    <source>
        <dbReference type="ARBA" id="ARBA00022989"/>
    </source>
</evidence>
<accession>A0A844YIG9</accession>
<keyword evidence="13 17" id="KW-0472">Membrane</keyword>
<dbReference type="InterPro" id="IPR025669">
    <property type="entry name" value="AAA_dom"/>
</dbReference>
<keyword evidence="12 17" id="KW-1133">Transmembrane helix</keyword>
<dbReference type="AlphaFoldDB" id="A0A844YIG9"/>
<dbReference type="PANTHER" id="PTHR32309:SF13">
    <property type="entry name" value="FERRIC ENTEROBACTIN TRANSPORT PROTEIN FEPE"/>
    <property type="match status" value="1"/>
</dbReference>
<comment type="caution">
    <text evidence="21">The sequence shown here is derived from an EMBL/GenBank/DDBJ whole genome shotgun (WGS) entry which is preliminary data.</text>
</comment>
<evidence type="ECO:0000256" key="4">
    <source>
        <dbReference type="ARBA" id="ARBA00011903"/>
    </source>
</evidence>
<keyword evidence="5" id="KW-1003">Cell membrane</keyword>
<dbReference type="Pfam" id="PF13807">
    <property type="entry name" value="GNVR"/>
    <property type="match status" value="1"/>
</dbReference>
<evidence type="ECO:0000256" key="16">
    <source>
        <dbReference type="SAM" id="Coils"/>
    </source>
</evidence>
<dbReference type="GO" id="GO:0005524">
    <property type="term" value="F:ATP binding"/>
    <property type="evidence" value="ECO:0007669"/>
    <property type="project" value="UniProtKB-KW"/>
</dbReference>
<evidence type="ECO:0000313" key="21">
    <source>
        <dbReference type="EMBL" id="MXO63119.1"/>
    </source>
</evidence>
<dbReference type="EMBL" id="WTYN01000001">
    <property type="protein sequence ID" value="MXO63119.1"/>
    <property type="molecule type" value="Genomic_DNA"/>
</dbReference>
<dbReference type="InterPro" id="IPR005702">
    <property type="entry name" value="Wzc-like_C"/>
</dbReference>
<dbReference type="InterPro" id="IPR027417">
    <property type="entry name" value="P-loop_NTPase"/>
</dbReference>
<dbReference type="SUPFAM" id="SSF52540">
    <property type="entry name" value="P-loop containing nucleoside triphosphate hydrolases"/>
    <property type="match status" value="1"/>
</dbReference>
<evidence type="ECO:0000256" key="14">
    <source>
        <dbReference type="ARBA" id="ARBA00023137"/>
    </source>
</evidence>
<protein>
    <recommendedName>
        <fullName evidence="4">non-specific protein-tyrosine kinase</fullName>
        <ecNumber evidence="4">2.7.10.2</ecNumber>
    </recommendedName>
</protein>
<dbReference type="Gene3D" id="3.40.50.300">
    <property type="entry name" value="P-loop containing nucleotide triphosphate hydrolases"/>
    <property type="match status" value="1"/>
</dbReference>
<dbReference type="EC" id="2.7.10.2" evidence="4"/>
<evidence type="ECO:0000256" key="8">
    <source>
        <dbReference type="ARBA" id="ARBA00022692"/>
    </source>
</evidence>
<evidence type="ECO:0000313" key="22">
    <source>
        <dbReference type="Proteomes" id="UP000445582"/>
    </source>
</evidence>
<evidence type="ECO:0000256" key="5">
    <source>
        <dbReference type="ARBA" id="ARBA00022475"/>
    </source>
</evidence>
<sequence>MNAFELDGPHNGHGKPAQMPVGLQASPHSNRAAILVEYLHILQRRKWWIVGVLAVSLMLALVATLLMRPSYTAVTQIEVSRELKNVTNVQGVDSEQVGRDLEFYQTQYSLLEARSLAERVVRRLRLGSLGNFWDAHGVDPDKLDTVEGEPVARRANESAGAREQVAIELLLENITISPIRGSSLIDIEYASYDPAMSAEIANAWAAEFIAQSIARKFDSTSEARTFLERRLAELRDRVEESERALVDYATARDIITIDPTSGNQAGSGQLRERTLTADSLESLNRQLQQATADRIEAQSLAGADGSTKTNQTLASLRQQRADLASDYADLLVQFEPEYPAAQSLQGRIREIDSAIAREEARVRADANQTYRSAANREARLREQVASLSGEVQSQRKDSIQYNIYQREADTNRQLYDSLLQRYKEIGVAGVSANNIAVIDRAEPPAEPSSPNLLLNLVLALAAGSVAAIGLVFVLEQAREGLSDPNTAAELLGIPLLGSIPKVDDETDITSEIQDPKSDISEAYLAIRSSLAFTTEHGLPHSMMLVSSQPAEGKSTSALALATVLSRVGKRVILIDSDLRNPSIHQYLGTHRDVGLTNFLAGTDDWRSLTQEIRSGFSFMPAGPSVPSAAELLSGERLKELVTLLEREFDYVLIDSAPIIGLADAPLISRTVEGVIFVVETGLVSVRGLRAALSRLHAANANVLGTILTKFDESHAEYGYGYSYQYAYGTRHEGDGTVNA</sequence>
<comment type="similarity">
    <text evidence="2">Belongs to the CpsD/CapB family.</text>
</comment>
<evidence type="ECO:0000256" key="17">
    <source>
        <dbReference type="SAM" id="Phobius"/>
    </source>
</evidence>
<keyword evidence="10 21" id="KW-0418">Kinase</keyword>
<feature type="domain" description="AAA" evidence="19">
    <location>
        <begin position="552"/>
        <end position="696"/>
    </location>
</feature>
<evidence type="ECO:0000256" key="11">
    <source>
        <dbReference type="ARBA" id="ARBA00022840"/>
    </source>
</evidence>
<evidence type="ECO:0000259" key="20">
    <source>
        <dbReference type="Pfam" id="PF13807"/>
    </source>
</evidence>
<comment type="subcellular location">
    <subcellularLocation>
        <location evidence="1">Cell inner membrane</location>
        <topology evidence="1">Multi-pass membrane protein</topology>
    </subcellularLocation>
</comment>
<gene>
    <name evidence="21" type="ORF">GRI48_08855</name>
</gene>
<keyword evidence="22" id="KW-1185">Reference proteome</keyword>
<dbReference type="InterPro" id="IPR003856">
    <property type="entry name" value="LPS_length_determ_N"/>
</dbReference>
<reference evidence="21 22" key="1">
    <citation type="submission" date="2019-12" db="EMBL/GenBank/DDBJ databases">
        <title>Genomic-based taxomic classification of the family Erythrobacteraceae.</title>
        <authorList>
            <person name="Xu L."/>
        </authorList>
    </citation>
    <scope>NUCLEOTIDE SEQUENCE [LARGE SCALE GENOMIC DNA]</scope>
    <source>
        <strain evidence="21 22">MCCC 1A09965</strain>
    </source>
</reference>
<evidence type="ECO:0000256" key="15">
    <source>
        <dbReference type="ARBA" id="ARBA00051245"/>
    </source>
</evidence>
<evidence type="ECO:0000259" key="18">
    <source>
        <dbReference type="Pfam" id="PF02706"/>
    </source>
</evidence>
<proteinExistence type="inferred from homology"/>